<feature type="transmembrane region" description="Helical" evidence="1">
    <location>
        <begin position="6"/>
        <end position="25"/>
    </location>
</feature>
<dbReference type="AlphaFoldDB" id="A0A562IYY5"/>
<name>A0A562IYY5_9GAMM</name>
<dbReference type="EMBL" id="VLKG01000003">
    <property type="protein sequence ID" value="TWH76106.1"/>
    <property type="molecule type" value="Genomic_DNA"/>
</dbReference>
<dbReference type="RefSeq" id="WP_144570763.1">
    <property type="nucleotide sequence ID" value="NZ_VLKG01000003.1"/>
</dbReference>
<sequence>MPEIWMVIAGVILLMVVWSCLSSKLKAKKRHKVREKSLPFIEDNIHTGILYNAHLSDGRCFKGVQFLGCSTTEDGQFSLSGWEGMLVLKGSNDKRVFLKQSAVRYIEEI</sequence>
<keyword evidence="1" id="KW-1133">Transmembrane helix</keyword>
<accession>A0A562IYY5</accession>
<proteinExistence type="predicted"/>
<evidence type="ECO:0000313" key="2">
    <source>
        <dbReference type="EMBL" id="TWH76106.1"/>
    </source>
</evidence>
<reference evidence="2 3" key="1">
    <citation type="submission" date="2019-07" db="EMBL/GenBank/DDBJ databases">
        <title>Genomic Encyclopedia of Type Strains, Phase I: the one thousand microbial genomes (KMG-I) project.</title>
        <authorList>
            <person name="Kyrpides N."/>
        </authorList>
    </citation>
    <scope>NUCLEOTIDE SEQUENCE [LARGE SCALE GENOMIC DNA]</scope>
    <source>
        <strain evidence="2 3">DSM 375</strain>
    </source>
</reference>
<dbReference type="OrthoDB" id="8611139at2"/>
<evidence type="ECO:0000256" key="1">
    <source>
        <dbReference type="SAM" id="Phobius"/>
    </source>
</evidence>
<evidence type="ECO:0000313" key="3">
    <source>
        <dbReference type="Proteomes" id="UP000319627"/>
    </source>
</evidence>
<protein>
    <submittedName>
        <fullName evidence="2">Uncharacterized protein</fullName>
    </submittedName>
</protein>
<keyword evidence="1" id="KW-0812">Transmembrane</keyword>
<dbReference type="Proteomes" id="UP000319627">
    <property type="component" value="Unassembled WGS sequence"/>
</dbReference>
<keyword evidence="1" id="KW-0472">Membrane</keyword>
<organism evidence="2 3">
    <name type="scientific">Azomonas agilis</name>
    <dbReference type="NCBI Taxonomy" id="116849"/>
    <lineage>
        <taxon>Bacteria</taxon>
        <taxon>Pseudomonadati</taxon>
        <taxon>Pseudomonadota</taxon>
        <taxon>Gammaproteobacteria</taxon>
        <taxon>Pseudomonadales</taxon>
        <taxon>Pseudomonadaceae</taxon>
        <taxon>Azomonas</taxon>
    </lineage>
</organism>
<comment type="caution">
    <text evidence="2">The sequence shown here is derived from an EMBL/GenBank/DDBJ whole genome shotgun (WGS) entry which is preliminary data.</text>
</comment>
<gene>
    <name evidence="2" type="ORF">LX59_01025</name>
</gene>
<keyword evidence="3" id="KW-1185">Reference proteome</keyword>